<dbReference type="Proteomes" id="UP001165296">
    <property type="component" value="Unassembled WGS sequence"/>
</dbReference>
<sequence length="808" mass="90132">MKPAAPFSVTQAALRVFAGGLLCTFAAGSAYGQTDSLRTISRQLSRYSQHRLPEKLFLHVDRPFYVVGEIMWFKVYAVDGVFHKPMAVSKIAYVELVDKAQKPVLQGKIALDKATGQGSFVLPKGLASGTYTIRAYTNWMKNSAPEFYFHSAITIVNTFGSVTIKPAQEKAEYDAQFFPEGGNLVKGLPSTVAFKIADQLGKGIDAAGIIVDQRGTNVAQFKTLKFGLGSFSFTPTEAGTSYSAVITLPGGQTVTRKLPGVAEKGYVMHLSNDNAETLTVSVRTNSADDADDILLLGHARHIPSVSAIGRFKNNQAVFSVRKNELAEGISHFTVFSAQKQPLCERLYFRNPGQKLNVSVKTDKATYTTREKVSLQVATTNPAAQATPAALSLAVYRLDSLANLPSSNINSYLWLASDVKGRIENPDYYFSTAPEAEQAADNLMLTQGWSRFRWTDVLAAKTPEIKFYPETSGHWIQGKLTKSATGQPAPNVPVYLSSPSRQARLYNCISKPDGTIQFEMRDFYGPKEIIVQNNTQLDSSYRAEIYSPFSAQYAAGQVVPFKFSEFFRPEIAQRHVQSQLQTAYYKKLNSRYKLPANDSVAFYGKPDETYLLDAFTRFKVMEEVMREYVPGVLVRIRKDGFHFQVMDHLNKTVMVDNPMVLLDGVPIFDIDKVVALDPLKIQKLEVITSNYFHGREVYRGLVSYTTYKGDLGSYKLDPHALLQEYEGLQLQREFYSPRYETDPAKQSRQPDFRNLLYWNPDVTTSAGRSTELDFYTADQPGKYLVVVQGMTANGHAGSTRYTFEVKQAL</sequence>
<reference evidence="1" key="1">
    <citation type="submission" date="2021-10" db="EMBL/GenBank/DDBJ databases">
        <authorList>
            <person name="Dean J.D."/>
            <person name="Kim M.K."/>
            <person name="Newey C.N."/>
            <person name="Stoker T.S."/>
            <person name="Thompson D.W."/>
            <person name="Grose J.H."/>
        </authorList>
    </citation>
    <scope>NUCLEOTIDE SEQUENCE</scope>
    <source>
        <strain evidence="1">BT178</strain>
    </source>
</reference>
<dbReference type="EMBL" id="JAJADR010000003">
    <property type="protein sequence ID" value="MCB2408657.1"/>
    <property type="molecule type" value="Genomic_DNA"/>
</dbReference>
<comment type="caution">
    <text evidence="1">The sequence shown here is derived from an EMBL/GenBank/DDBJ whole genome shotgun (WGS) entry which is preliminary data.</text>
</comment>
<evidence type="ECO:0000313" key="2">
    <source>
        <dbReference type="Proteomes" id="UP001165296"/>
    </source>
</evidence>
<protein>
    <recommendedName>
        <fullName evidence="3">Macroglobulin domain-containing protein</fullName>
    </recommendedName>
</protein>
<gene>
    <name evidence="1" type="ORF">LGH74_11780</name>
</gene>
<dbReference type="RefSeq" id="WP_226175902.1">
    <property type="nucleotide sequence ID" value="NZ_JAJADR010000003.1"/>
</dbReference>
<name>A0ABS8AR14_9BACT</name>
<dbReference type="Gene3D" id="2.60.40.1930">
    <property type="match status" value="1"/>
</dbReference>
<evidence type="ECO:0008006" key="3">
    <source>
        <dbReference type="Google" id="ProtNLM"/>
    </source>
</evidence>
<proteinExistence type="predicted"/>
<organism evidence="1 2">
    <name type="scientific">Hymenobacter lucidus</name>
    <dbReference type="NCBI Taxonomy" id="2880930"/>
    <lineage>
        <taxon>Bacteria</taxon>
        <taxon>Pseudomonadati</taxon>
        <taxon>Bacteroidota</taxon>
        <taxon>Cytophagia</taxon>
        <taxon>Cytophagales</taxon>
        <taxon>Hymenobacteraceae</taxon>
        <taxon>Hymenobacter</taxon>
    </lineage>
</organism>
<evidence type="ECO:0000313" key="1">
    <source>
        <dbReference type="EMBL" id="MCB2408657.1"/>
    </source>
</evidence>
<keyword evidence="2" id="KW-1185">Reference proteome</keyword>
<accession>A0ABS8AR14</accession>